<reference evidence="1 2" key="1">
    <citation type="journal article" date="2006" name="Nature">
        <title>Global trends of whole-genome duplications revealed by the ciliate Paramecium tetraurelia.</title>
        <authorList>
            <consortium name="Genoscope"/>
            <person name="Aury J.-M."/>
            <person name="Jaillon O."/>
            <person name="Duret L."/>
            <person name="Noel B."/>
            <person name="Jubin C."/>
            <person name="Porcel B.M."/>
            <person name="Segurens B."/>
            <person name="Daubin V."/>
            <person name="Anthouard V."/>
            <person name="Aiach N."/>
            <person name="Arnaiz O."/>
            <person name="Billaut A."/>
            <person name="Beisson J."/>
            <person name="Blanc I."/>
            <person name="Bouhouche K."/>
            <person name="Camara F."/>
            <person name="Duharcourt S."/>
            <person name="Guigo R."/>
            <person name="Gogendeau D."/>
            <person name="Katinka M."/>
            <person name="Keller A.-M."/>
            <person name="Kissmehl R."/>
            <person name="Klotz C."/>
            <person name="Koll F."/>
            <person name="Le Moue A."/>
            <person name="Lepere C."/>
            <person name="Malinsky S."/>
            <person name="Nowacki M."/>
            <person name="Nowak J.K."/>
            <person name="Plattner H."/>
            <person name="Poulain J."/>
            <person name="Ruiz F."/>
            <person name="Serrano V."/>
            <person name="Zagulski M."/>
            <person name="Dessen P."/>
            <person name="Betermier M."/>
            <person name="Weissenbach J."/>
            <person name="Scarpelli C."/>
            <person name="Schachter V."/>
            <person name="Sperling L."/>
            <person name="Meyer E."/>
            <person name="Cohen J."/>
            <person name="Wincker P."/>
        </authorList>
    </citation>
    <scope>NUCLEOTIDE SEQUENCE [LARGE SCALE GENOMIC DNA]</scope>
    <source>
        <strain evidence="1 2">Stock d4-2</strain>
    </source>
</reference>
<dbReference type="KEGG" id="ptm:GSPATT00019242001"/>
<dbReference type="GeneID" id="5038714"/>
<dbReference type="PANTHER" id="PTHR11319">
    <property type="entry name" value="G PROTEIN-COUPLED RECEPTOR-RELATED"/>
    <property type="match status" value="1"/>
</dbReference>
<dbReference type="InParanoid" id="A0DR58"/>
<feature type="non-terminal residue" evidence="1">
    <location>
        <position position="1686"/>
    </location>
</feature>
<gene>
    <name evidence="1" type="ORF">GSPATT00019242001</name>
</gene>
<dbReference type="OrthoDB" id="77931at2759"/>
<protein>
    <recommendedName>
        <fullName evidence="3">Transmembrane protein</fullName>
    </recommendedName>
</protein>
<sequence>MVVNLGILSMMINVMHGKYLIILSPSIITNQLTTCLECIKNVKGWMQNSYCQTTLYINTNGNTVKTISEEDYQYYIFDGFEFSICRFCDQQSLPNVNTMYKNFNLLVSKFKQFCQTSKTNFDTSFYKNTCYECNLPNCNICSIEITGIKCIQCETFFKLINGICTSGFEFQTQNSCVSPKYKNSVGECKQCHLKNCKYCFEFNKNDLSKCTLYADFDKFELDENLSVGCAFCEENLIYDFTIGQCIYKLQTLPNCLSSFINQQNLEICTLSSSDFTIAPEIINCDKFIQNCLQCLLTPQSVVKCIICESGFTSSINIGDCYQNSLADAKVVIEGEIQTFDAWVQRIQSFMMKFLPNQYFYVRPYDDQTVIQFQVECKEGYKLNDYYQCKKYCSSDCLKCELSINSDYFTCVKCPLNKYYQPIRMEANGQCIECPELCEVCERRSETEIYNLNPNFKFSELNMKYTNKCIRKISNPNVLIDPYFLIAKYCFASNCNQEMIIEIANYFDIDSQVNVQYCNQIGITNLSILLNKKNEIDSNNNVMKKTELKSEIFSLRVIKLVINFYENEVNFFIFQGFDFIEINDAHFQFKNYDHIQLENKNQSVYLQLTNIVINQSSISNVNSIFDSDILGDITLKNIQIMDSNFSNSSFFNFKQHQYSGIIKIEKMILQYCNFTNSQLFVFFNNQIKIQIEKLIIDSCQFVNTSFITFFTEFISESQFVAYGITLTSNQFQSSYFLNTTNHFKLQIINFIFEQNQVEMSTIIGFSSNLTLLQTQFNNNKFIDSYFLAAMQVDNMRKINVLIENLQIYQNDFKNSTFLYIEQTIQNENLIKEVRHHQQQITPFNIHCYQLNVENIKIINSNNSLIFYLLEIKKFFASNIVYENLEINYKASLNLNCAQYNYYVQNQLLFIVGFDTIVIENIKIYQQLSIDQSLLRILSSRKNLQVQNSIFQLTNLQFIGNLLIKQSLTSICSLITIESEQISHIKLHNLVFVRNFIHSYVDTSLESSIKLISIISQAGTIEITNFSCQNNALTNTSNSFLSFQSKIIRLTNYTIQNLNVLPQEIWKLYYDISIDMTQYDQEQINLIIQQILNIQSKGGAGLITASTFFCLNCLFEDIIGQKSSIFEIRIQEVGDIQFINLTIRSTEYDLSQVIDSTGCITIDSSSSLLNLKILQAVSQNIFNRMASSIFTIFPSLKKNVPNLQDIQIINSISLKNTIINLQSQTQNMNQNKVIIRNMTIQQDKDIWIKYLKKLEMITQSEIEDLSSTSIALIQLKNCKVVMQNIHIQGYFGFTLIKLINISKLFIYQFKVYDVKSFSQFSLFELKQDLLIKQTIIIKFFQLQQFTILEYSDDPIIFNPKIKYMNLDCNQVEYTLQNPIIYNFQDFFSLAYKNWRQRSIIDIQSISNQTVFFLENILFSNIDCIICTNGIFYLNMENYSSILIRDLMCNSNILQSYGCLNFVSQIGQNQNLRIWNSNFISNFGGTDGAALHLANISTRITHCKIINNSNVAQGALDLEINQQTLVMQDTIILDNEASNGPGIYFYGEFNIIQENFIRTFLQFNRDKQNPNNIFEFPTHLSLFINSQEMQSEELQINNITVRSLLLKPYKILEQGVCKMSSNLMIPSDQAINQYKIYIPSLQISQNLFDDLSIKLKNSRNELVVNQQLFTCQISQTTLELNQDFYLNES</sequence>
<dbReference type="PANTHER" id="PTHR11319:SF35">
    <property type="entry name" value="OUTER MEMBRANE PROTEIN PMPC-RELATED"/>
    <property type="match status" value="1"/>
</dbReference>
<evidence type="ECO:0000313" key="2">
    <source>
        <dbReference type="Proteomes" id="UP000000600"/>
    </source>
</evidence>
<evidence type="ECO:0008006" key="3">
    <source>
        <dbReference type="Google" id="ProtNLM"/>
    </source>
</evidence>
<dbReference type="EMBL" id="CT868541">
    <property type="protein sequence ID" value="CAK85525.1"/>
    <property type="molecule type" value="Genomic_DNA"/>
</dbReference>
<keyword evidence="2" id="KW-1185">Reference proteome</keyword>
<dbReference type="RefSeq" id="XP_001452922.1">
    <property type="nucleotide sequence ID" value="XM_001452885.1"/>
</dbReference>
<proteinExistence type="predicted"/>
<organism evidence="1 2">
    <name type="scientific">Paramecium tetraurelia</name>
    <dbReference type="NCBI Taxonomy" id="5888"/>
    <lineage>
        <taxon>Eukaryota</taxon>
        <taxon>Sar</taxon>
        <taxon>Alveolata</taxon>
        <taxon>Ciliophora</taxon>
        <taxon>Intramacronucleata</taxon>
        <taxon>Oligohymenophorea</taxon>
        <taxon>Peniculida</taxon>
        <taxon>Parameciidae</taxon>
        <taxon>Paramecium</taxon>
    </lineage>
</organism>
<accession>A0DR58</accession>
<name>A0DR58_PARTE</name>
<dbReference type="Proteomes" id="UP000000600">
    <property type="component" value="Unassembled WGS sequence"/>
</dbReference>
<dbReference type="HOGENOM" id="CLU_241334_0_0_1"/>
<evidence type="ECO:0000313" key="1">
    <source>
        <dbReference type="EMBL" id="CAK85525.1"/>
    </source>
</evidence>